<name>A0A1Y1Y6S4_9FUNG</name>
<keyword evidence="2" id="KW-1185">Reference proteome</keyword>
<accession>A0A1Y1Y6S4</accession>
<dbReference type="OrthoDB" id="5531344at2759"/>
<dbReference type="Gene3D" id="3.90.1170.40">
    <property type="entry name" value="Molybdopterin biosynthesis MoaE subunit"/>
    <property type="match status" value="1"/>
</dbReference>
<evidence type="ECO:0000313" key="1">
    <source>
        <dbReference type="EMBL" id="ORX93436.1"/>
    </source>
</evidence>
<dbReference type="SUPFAM" id="SSF54690">
    <property type="entry name" value="Molybdopterin synthase subunit MoaE"/>
    <property type="match status" value="1"/>
</dbReference>
<dbReference type="Proteomes" id="UP000193498">
    <property type="component" value="Unassembled WGS sequence"/>
</dbReference>
<dbReference type="InterPro" id="IPR003448">
    <property type="entry name" value="Mopterin_biosynth_MoaE"/>
</dbReference>
<dbReference type="Pfam" id="PF02391">
    <property type="entry name" value="MoaE"/>
    <property type="match status" value="1"/>
</dbReference>
<dbReference type="InterPro" id="IPR036563">
    <property type="entry name" value="MoaE_sf"/>
</dbReference>
<dbReference type="STRING" id="1314790.A0A1Y1Y6S4"/>
<dbReference type="GO" id="GO:0006777">
    <property type="term" value="P:Mo-molybdopterin cofactor biosynthetic process"/>
    <property type="evidence" value="ECO:0007669"/>
    <property type="project" value="InterPro"/>
</dbReference>
<evidence type="ECO:0000313" key="2">
    <source>
        <dbReference type="Proteomes" id="UP000193498"/>
    </source>
</evidence>
<protein>
    <submittedName>
        <fullName evidence="1">Molybdopterin biosynthesis MoaE</fullName>
    </submittedName>
</protein>
<comment type="caution">
    <text evidence="1">The sequence shown here is derived from an EMBL/GenBank/DDBJ whole genome shotgun (WGS) entry which is preliminary data.</text>
</comment>
<dbReference type="InParanoid" id="A0A1Y1Y6S4"/>
<dbReference type="CDD" id="cd00756">
    <property type="entry name" value="MoaE"/>
    <property type="match status" value="1"/>
</dbReference>
<organism evidence="1 2">
    <name type="scientific">Basidiobolus meristosporus CBS 931.73</name>
    <dbReference type="NCBI Taxonomy" id="1314790"/>
    <lineage>
        <taxon>Eukaryota</taxon>
        <taxon>Fungi</taxon>
        <taxon>Fungi incertae sedis</taxon>
        <taxon>Zoopagomycota</taxon>
        <taxon>Entomophthoromycotina</taxon>
        <taxon>Basidiobolomycetes</taxon>
        <taxon>Basidiobolales</taxon>
        <taxon>Basidiobolaceae</taxon>
        <taxon>Basidiobolus</taxon>
    </lineage>
</organism>
<proteinExistence type="predicted"/>
<dbReference type="PANTHER" id="PTHR23404">
    <property type="entry name" value="MOLYBDOPTERIN SYNTHASE RELATED"/>
    <property type="match status" value="1"/>
</dbReference>
<reference evidence="1 2" key="1">
    <citation type="submission" date="2016-07" db="EMBL/GenBank/DDBJ databases">
        <title>Pervasive Adenine N6-methylation of Active Genes in Fungi.</title>
        <authorList>
            <consortium name="DOE Joint Genome Institute"/>
            <person name="Mondo S.J."/>
            <person name="Dannebaum R.O."/>
            <person name="Kuo R.C."/>
            <person name="Labutti K."/>
            <person name="Haridas S."/>
            <person name="Kuo A."/>
            <person name="Salamov A."/>
            <person name="Ahrendt S.R."/>
            <person name="Lipzen A."/>
            <person name="Sullivan W."/>
            <person name="Andreopoulos W.B."/>
            <person name="Clum A."/>
            <person name="Lindquist E."/>
            <person name="Daum C."/>
            <person name="Ramamoorthy G.K."/>
            <person name="Gryganskyi A."/>
            <person name="Culley D."/>
            <person name="Magnuson J.K."/>
            <person name="James T.Y."/>
            <person name="O'Malley M.A."/>
            <person name="Stajich J.E."/>
            <person name="Spatafora J.W."/>
            <person name="Visel A."/>
            <person name="Grigoriev I.V."/>
        </authorList>
    </citation>
    <scope>NUCLEOTIDE SEQUENCE [LARGE SCALE GENOMIC DNA]</scope>
    <source>
        <strain evidence="1 2">CBS 931.73</strain>
    </source>
</reference>
<dbReference type="EMBL" id="MCFE01000236">
    <property type="protein sequence ID" value="ORX93436.1"/>
    <property type="molecule type" value="Genomic_DNA"/>
</dbReference>
<dbReference type="AlphaFoldDB" id="A0A1Y1Y6S4"/>
<sequence length="132" mass="14789">MNHIKVLTSDQAFAPQEIASLVKDPSAGAVSTYSGFVRGKSGDKDISYVSFEGDPEVMEARMLEMAQEVRQKWDLIHIAMYHRIGRIPAGEESGMIAISSPHRKDSIQAIDYLVDQMKMRLRGENKKYESVA</sequence>
<gene>
    <name evidence="1" type="ORF">K493DRAFT_338274</name>
</gene>